<comment type="caution">
    <text evidence="3">The sequence shown here is derived from an EMBL/GenBank/DDBJ whole genome shotgun (WGS) entry which is preliminary data.</text>
</comment>
<reference evidence="3" key="1">
    <citation type="submission" date="2021-11" db="EMBL/GenBank/DDBJ databases">
        <title>Streptomyces corallinus and Kineosporia corallina sp. nov., two new coral-derived marine actinobacteria.</title>
        <authorList>
            <person name="Buangrab K."/>
            <person name="Sutthacheep M."/>
            <person name="Yeemin T."/>
            <person name="Harunari E."/>
            <person name="Igarashi Y."/>
            <person name="Sripreechasak P."/>
            <person name="Kanchanasin P."/>
            <person name="Tanasupawat S."/>
            <person name="Phongsopitanun W."/>
        </authorList>
    </citation>
    <scope>NUCLEOTIDE SEQUENCE</scope>
    <source>
        <strain evidence="3">JCM 31032</strain>
    </source>
</reference>
<protein>
    <recommendedName>
        <fullName evidence="5">Secreted protein</fullName>
    </recommendedName>
</protein>
<feature type="chain" id="PRO_5040901354" description="Secreted protein" evidence="2">
    <location>
        <begin position="31"/>
        <end position="137"/>
    </location>
</feature>
<sequence length="137" mass="14870">MKKFLAAFAAVAAITGGTLVAGASSASAHAITCHTLAGKPYRTGSERPYSVGGYGRVDCDDIVDGREMIVQLQIYEGKWRNYGNPTETHNRGMHVSLYDGAPCKQGINRYRLHVKNTGRHHNTQTKTVTSESVQVSC</sequence>
<keyword evidence="4" id="KW-1185">Reference proteome</keyword>
<evidence type="ECO:0000256" key="2">
    <source>
        <dbReference type="SAM" id="SignalP"/>
    </source>
</evidence>
<gene>
    <name evidence="3" type="ORF">LR394_19790</name>
</gene>
<evidence type="ECO:0000313" key="4">
    <source>
        <dbReference type="Proteomes" id="UP001138997"/>
    </source>
</evidence>
<evidence type="ECO:0000256" key="1">
    <source>
        <dbReference type="SAM" id="MobiDB-lite"/>
    </source>
</evidence>
<dbReference type="Proteomes" id="UP001138997">
    <property type="component" value="Unassembled WGS sequence"/>
</dbReference>
<feature type="region of interest" description="Disordered" evidence="1">
    <location>
        <begin position="118"/>
        <end position="137"/>
    </location>
</feature>
<dbReference type="EMBL" id="JAJOMB010000010">
    <property type="protein sequence ID" value="MCD5313153.1"/>
    <property type="molecule type" value="Genomic_DNA"/>
</dbReference>
<accession>A0A9X1T0U7</accession>
<evidence type="ECO:0008006" key="5">
    <source>
        <dbReference type="Google" id="ProtNLM"/>
    </source>
</evidence>
<dbReference type="RefSeq" id="WP_231444077.1">
    <property type="nucleotide sequence ID" value="NZ_JAJOMB010000010.1"/>
</dbReference>
<evidence type="ECO:0000313" key="3">
    <source>
        <dbReference type="EMBL" id="MCD5313153.1"/>
    </source>
</evidence>
<dbReference type="AlphaFoldDB" id="A0A9X1T0U7"/>
<feature type="signal peptide" evidence="2">
    <location>
        <begin position="1"/>
        <end position="30"/>
    </location>
</feature>
<proteinExistence type="predicted"/>
<organism evidence="3 4">
    <name type="scientific">Kineosporia babensis</name>
    <dbReference type="NCBI Taxonomy" id="499548"/>
    <lineage>
        <taxon>Bacteria</taxon>
        <taxon>Bacillati</taxon>
        <taxon>Actinomycetota</taxon>
        <taxon>Actinomycetes</taxon>
        <taxon>Kineosporiales</taxon>
        <taxon>Kineosporiaceae</taxon>
        <taxon>Kineosporia</taxon>
    </lineage>
</organism>
<keyword evidence="2" id="KW-0732">Signal</keyword>
<name>A0A9X1T0U7_9ACTN</name>
<feature type="compositionally biased region" description="Polar residues" evidence="1">
    <location>
        <begin position="124"/>
        <end position="137"/>
    </location>
</feature>